<feature type="signal peptide" evidence="1">
    <location>
        <begin position="1"/>
        <end position="19"/>
    </location>
</feature>
<evidence type="ECO:0000313" key="3">
    <source>
        <dbReference type="Proteomes" id="UP000298663"/>
    </source>
</evidence>
<keyword evidence="1" id="KW-0732">Signal</keyword>
<gene>
    <name evidence="2" type="ORF">L596_023161</name>
</gene>
<accession>A0A4U5MCU1</accession>
<organism evidence="2 3">
    <name type="scientific">Steinernema carpocapsae</name>
    <name type="common">Entomopathogenic nematode</name>
    <dbReference type="NCBI Taxonomy" id="34508"/>
    <lineage>
        <taxon>Eukaryota</taxon>
        <taxon>Metazoa</taxon>
        <taxon>Ecdysozoa</taxon>
        <taxon>Nematoda</taxon>
        <taxon>Chromadorea</taxon>
        <taxon>Rhabditida</taxon>
        <taxon>Tylenchina</taxon>
        <taxon>Panagrolaimomorpha</taxon>
        <taxon>Strongyloidoidea</taxon>
        <taxon>Steinernematidae</taxon>
        <taxon>Steinernema</taxon>
    </lineage>
</organism>
<name>A0A4U5MCU1_STECR</name>
<dbReference type="PROSITE" id="PS51257">
    <property type="entry name" value="PROKAR_LIPOPROTEIN"/>
    <property type="match status" value="1"/>
</dbReference>
<evidence type="ECO:0000256" key="1">
    <source>
        <dbReference type="SAM" id="SignalP"/>
    </source>
</evidence>
<sequence length="75" mass="7839">MKTTVLIAVLALLACGVVAENELPLSRPCRFMCLIACVCFNGTVTDLNAVRPPNACCWCPPCIPVSSTAAPTSIS</sequence>
<comment type="caution">
    <text evidence="2">The sequence shown here is derived from an EMBL/GenBank/DDBJ whole genome shotgun (WGS) entry which is preliminary data.</text>
</comment>
<reference evidence="2 3" key="1">
    <citation type="journal article" date="2015" name="Genome Biol.">
        <title>Comparative genomics of Steinernema reveals deeply conserved gene regulatory networks.</title>
        <authorList>
            <person name="Dillman A.R."/>
            <person name="Macchietto M."/>
            <person name="Porter C.F."/>
            <person name="Rogers A."/>
            <person name="Williams B."/>
            <person name="Antoshechkin I."/>
            <person name="Lee M.M."/>
            <person name="Goodwin Z."/>
            <person name="Lu X."/>
            <person name="Lewis E.E."/>
            <person name="Goodrich-Blair H."/>
            <person name="Stock S.P."/>
            <person name="Adams B.J."/>
            <person name="Sternberg P.W."/>
            <person name="Mortazavi A."/>
        </authorList>
    </citation>
    <scope>NUCLEOTIDE SEQUENCE [LARGE SCALE GENOMIC DNA]</scope>
    <source>
        <strain evidence="2 3">ALL</strain>
    </source>
</reference>
<dbReference type="EMBL" id="AZBU02000008">
    <property type="protein sequence ID" value="TKR66939.1"/>
    <property type="molecule type" value="Genomic_DNA"/>
</dbReference>
<feature type="chain" id="PRO_5020481589" evidence="1">
    <location>
        <begin position="20"/>
        <end position="75"/>
    </location>
</feature>
<proteinExistence type="predicted"/>
<evidence type="ECO:0000313" key="2">
    <source>
        <dbReference type="EMBL" id="TKR66939.1"/>
    </source>
</evidence>
<protein>
    <submittedName>
        <fullName evidence="2">Uncharacterized protein</fullName>
    </submittedName>
</protein>
<keyword evidence="3" id="KW-1185">Reference proteome</keyword>
<dbReference type="Proteomes" id="UP000298663">
    <property type="component" value="Unassembled WGS sequence"/>
</dbReference>
<reference evidence="2 3" key="2">
    <citation type="journal article" date="2019" name="G3 (Bethesda)">
        <title>Hybrid Assembly of the Genome of the Entomopathogenic Nematode Steinernema carpocapsae Identifies the X-Chromosome.</title>
        <authorList>
            <person name="Serra L."/>
            <person name="Macchietto M."/>
            <person name="Macias-Munoz A."/>
            <person name="McGill C.J."/>
            <person name="Rodriguez I.M."/>
            <person name="Rodriguez B."/>
            <person name="Murad R."/>
            <person name="Mortazavi A."/>
        </authorList>
    </citation>
    <scope>NUCLEOTIDE SEQUENCE [LARGE SCALE GENOMIC DNA]</scope>
    <source>
        <strain evidence="2 3">ALL</strain>
    </source>
</reference>
<dbReference type="AlphaFoldDB" id="A0A4U5MCU1"/>